<dbReference type="RefSeq" id="WP_209359206.1">
    <property type="nucleotide sequence ID" value="NZ_JAGISH010000001.1"/>
</dbReference>
<gene>
    <name evidence="1" type="ORF">J5474_03120</name>
</gene>
<keyword evidence="2" id="KW-1185">Reference proteome</keyword>
<sequence length="322" mass="34969">MTDAPRIALVSCMKDEGPFLLEWLAYHAGLGFDAMVVATNHCTDGSDALLAGLAARGLVHHIDHDPGDRPPQDAGMDHVLAWARGAGITHLLHIDSDEFLWLEDGLPALMARTSGADVVPIPWRLFGDGGVTAWCPGDLVLERNTRAEPAPVPGEAKFKCLFRAASFARATDHNPLEPTVPDPQVMTPDGAALSNASLYQAKSARFRPHDVAAGAQTARLHHYAVRSEDVFLMKNARGDGQGKRGDSKYRLGSHWHRTANRNDVAAPEMRAHLPRVRALLETWRADPQVRALEEACFAAFAARRAAVLTPDARRAWTKGAPA</sequence>
<evidence type="ECO:0000313" key="2">
    <source>
        <dbReference type="Proteomes" id="UP000675940"/>
    </source>
</evidence>
<organism evidence="1 2">
    <name type="scientific">Sagittula salina</name>
    <dbReference type="NCBI Taxonomy" id="2820268"/>
    <lineage>
        <taxon>Bacteria</taxon>
        <taxon>Pseudomonadati</taxon>
        <taxon>Pseudomonadota</taxon>
        <taxon>Alphaproteobacteria</taxon>
        <taxon>Rhodobacterales</taxon>
        <taxon>Roseobacteraceae</taxon>
        <taxon>Sagittula</taxon>
    </lineage>
</organism>
<dbReference type="Pfam" id="PF13704">
    <property type="entry name" value="Glyco_tranf_2_4"/>
    <property type="match status" value="1"/>
</dbReference>
<dbReference type="EMBL" id="JAGISH010000001">
    <property type="protein sequence ID" value="MBP0481482.1"/>
    <property type="molecule type" value="Genomic_DNA"/>
</dbReference>
<accession>A0A940MNY7</accession>
<dbReference type="AlphaFoldDB" id="A0A940MNY7"/>
<proteinExistence type="predicted"/>
<dbReference type="Proteomes" id="UP000675940">
    <property type="component" value="Unassembled WGS sequence"/>
</dbReference>
<comment type="caution">
    <text evidence="1">The sequence shown here is derived from an EMBL/GenBank/DDBJ whole genome shotgun (WGS) entry which is preliminary data.</text>
</comment>
<reference evidence="1" key="1">
    <citation type="submission" date="2021-03" db="EMBL/GenBank/DDBJ databases">
        <title>Sagittula salina sp. nov. strain M10.9X isolated from the marine waste.</title>
        <authorList>
            <person name="Satari L."/>
            <person name="Molina-Menor E."/>
            <person name="Vidal-Verdu A."/>
            <person name="Pascual J."/>
            <person name="Pereto J."/>
            <person name="Porcar M."/>
        </authorList>
    </citation>
    <scope>NUCLEOTIDE SEQUENCE</scope>
    <source>
        <strain evidence="1">M10.9X</strain>
    </source>
</reference>
<protein>
    <submittedName>
        <fullName evidence="1">Glycosyltransferase family 2 protein</fullName>
    </submittedName>
</protein>
<name>A0A940MNY7_9RHOB</name>
<evidence type="ECO:0000313" key="1">
    <source>
        <dbReference type="EMBL" id="MBP0481482.1"/>
    </source>
</evidence>